<sequence length="396" mass="43533">MHRVATGALVGLIAIYLGTFLIEHHHWLIGLVRAAAGAGVVGALADWFAVVALFRHPLGMPIPHTALLPRNQNRVADNVGRFIKENFLRPELVAEKIRGGGFSSQLASWVVDGAQSGFIRQTLQTIARVLRADTPEPLHRLLADLIRKASQEKAGHAGLAQEISRFLEYGLRGDALSEIVVYMRDTVHRNRREVDRLVRANSRWWIASRVDRNVSDMIVNSVLSVLDDLAQPDGALRADFEHLAGSTIRDLTKSRRLQSLIEQASAGYVNSKSFENRLRHFVDAAKNQLADYAESDAVVAEVQIAVGKMAENVLNNPEMQRSLDDKAAETIAGIIPVIRPAVAAFVTQTISEWDPDVLVERFEAEAGRDLQFIRINGAILGAMIGGALFAIERALA</sequence>
<evidence type="ECO:0000256" key="1">
    <source>
        <dbReference type="SAM" id="Phobius"/>
    </source>
</evidence>
<dbReference type="Pfam" id="PF04286">
    <property type="entry name" value="DUF445"/>
    <property type="match status" value="1"/>
</dbReference>
<dbReference type="Proteomes" id="UP001148313">
    <property type="component" value="Unassembled WGS sequence"/>
</dbReference>
<keyword evidence="1" id="KW-1133">Transmembrane helix</keyword>
<accession>A0ABT4VK94</accession>
<protein>
    <submittedName>
        <fullName evidence="2">DUF445 domain-containing protein</fullName>
    </submittedName>
</protein>
<feature type="transmembrane region" description="Helical" evidence="1">
    <location>
        <begin position="7"/>
        <end position="28"/>
    </location>
</feature>
<proteinExistence type="predicted"/>
<gene>
    <name evidence="2" type="ORF">OOZ53_07275</name>
</gene>
<keyword evidence="3" id="KW-1185">Reference proteome</keyword>
<dbReference type="EMBL" id="JAPJZH010000003">
    <property type="protein sequence ID" value="MDA4845147.1"/>
    <property type="molecule type" value="Genomic_DNA"/>
</dbReference>
<evidence type="ECO:0000313" key="2">
    <source>
        <dbReference type="EMBL" id="MDA4845147.1"/>
    </source>
</evidence>
<comment type="caution">
    <text evidence="2">The sequence shown here is derived from an EMBL/GenBank/DDBJ whole genome shotgun (WGS) entry which is preliminary data.</text>
</comment>
<keyword evidence="1" id="KW-0472">Membrane</keyword>
<feature type="transmembrane region" description="Helical" evidence="1">
    <location>
        <begin position="34"/>
        <end position="54"/>
    </location>
</feature>
<evidence type="ECO:0000313" key="3">
    <source>
        <dbReference type="Proteomes" id="UP001148313"/>
    </source>
</evidence>
<dbReference type="PANTHER" id="PTHR38442:SF1">
    <property type="entry name" value="INNER MEMBRANE PROTEIN"/>
    <property type="match status" value="1"/>
</dbReference>
<dbReference type="PANTHER" id="PTHR38442">
    <property type="entry name" value="INNER MEMBRANE PROTEIN-RELATED"/>
    <property type="match status" value="1"/>
</dbReference>
<dbReference type="RefSeq" id="WP_271088763.1">
    <property type="nucleotide sequence ID" value="NZ_JAPJZH010000003.1"/>
</dbReference>
<organism evidence="2 3">
    <name type="scientific">Hoeflea poritis</name>
    <dbReference type="NCBI Taxonomy" id="2993659"/>
    <lineage>
        <taxon>Bacteria</taxon>
        <taxon>Pseudomonadati</taxon>
        <taxon>Pseudomonadota</taxon>
        <taxon>Alphaproteobacteria</taxon>
        <taxon>Hyphomicrobiales</taxon>
        <taxon>Rhizobiaceae</taxon>
        <taxon>Hoeflea</taxon>
    </lineage>
</organism>
<name>A0ABT4VK94_9HYPH</name>
<reference evidence="2" key="1">
    <citation type="submission" date="2022-11" db="EMBL/GenBank/DDBJ databases">
        <title>Hoeflea poritis sp. nov., isolated from scleractinian coral Porites lutea.</title>
        <authorList>
            <person name="Zhang G."/>
            <person name="Wei Q."/>
            <person name="Cai L."/>
        </authorList>
    </citation>
    <scope>NUCLEOTIDE SEQUENCE</scope>
    <source>
        <strain evidence="2">E7-10</strain>
    </source>
</reference>
<keyword evidence="1" id="KW-0812">Transmembrane</keyword>
<dbReference type="InterPro" id="IPR007383">
    <property type="entry name" value="DUF445"/>
</dbReference>